<dbReference type="AlphaFoldDB" id="A0A4R5BFI3"/>
<dbReference type="InterPro" id="IPR036188">
    <property type="entry name" value="FAD/NAD-bd_sf"/>
</dbReference>
<comment type="caution">
    <text evidence="5">The sequence shown here is derived from an EMBL/GenBank/DDBJ whole genome shotgun (WGS) entry which is preliminary data.</text>
</comment>
<dbReference type="SUPFAM" id="SSF51905">
    <property type="entry name" value="FAD/NAD(P)-binding domain"/>
    <property type="match status" value="1"/>
</dbReference>
<evidence type="ECO:0000256" key="1">
    <source>
        <dbReference type="ARBA" id="ARBA00010139"/>
    </source>
</evidence>
<keyword evidence="2" id="KW-0285">Flavoprotein</keyword>
<keyword evidence="6" id="KW-1185">Reference proteome</keyword>
<dbReference type="GO" id="GO:0004499">
    <property type="term" value="F:N,N-dimethylaniline monooxygenase activity"/>
    <property type="evidence" value="ECO:0007669"/>
    <property type="project" value="InterPro"/>
</dbReference>
<reference evidence="5 6" key="1">
    <citation type="submission" date="2019-03" db="EMBL/GenBank/DDBJ databases">
        <title>Draft genome sequences of novel Actinobacteria.</title>
        <authorList>
            <person name="Sahin N."/>
            <person name="Ay H."/>
            <person name="Saygin H."/>
        </authorList>
    </citation>
    <scope>NUCLEOTIDE SEQUENCE [LARGE SCALE GENOMIC DNA]</scope>
    <source>
        <strain evidence="5 6">H3C3</strain>
    </source>
</reference>
<evidence type="ECO:0000313" key="5">
    <source>
        <dbReference type="EMBL" id="TDD84033.1"/>
    </source>
</evidence>
<sequence length="493" mass="56002">MSRTRDGRRDSGPRVAIIGCGLGGIATGVKLKKKGITRFTIFEQSDGPGGTWWDNRYPGCEVDIPSHAYSFSFLTYDWTRTHARREELQEYAGYVLDRFDLRRHCRFGVRVESAAWDDRAARYDVRLAGGATEPFDVVISCLGLLNQPRYPDWPGLEDFEGPSFHTARWASEHDLTGKRVAVVGTGSTATQVVPAIAGQVDRLYVFQRQPGWILPKGERDFTPRERAVFRRLPVTQKLRRARLFYQFRVAFKGYDLHGKRQQQMLRQCREYIAETVDDPATRAALTPDYPWGCKRPVLATGFYPALNRPNVELVPHAVTRMTPKGIVDATGTEREIDVLVMATGFQATNFLASLDVRGIGGVGIHDTWKSDPRAFLGITVPGYPNFFMLYGPNTNGGFSIVAQLERQAEVAARMVVRMRRRRLRAVDTRTGAAERWVRWVDRQILRHTSAMEANCTNYYHSESGRNVTQWPKPHGEYYLLTKALPFFGFVGRR</sequence>
<dbReference type="GO" id="GO:0050660">
    <property type="term" value="F:flavin adenine dinucleotide binding"/>
    <property type="evidence" value="ECO:0007669"/>
    <property type="project" value="InterPro"/>
</dbReference>
<organism evidence="5 6">
    <name type="scientific">Actinomadura rubrisoli</name>
    <dbReference type="NCBI Taxonomy" id="2530368"/>
    <lineage>
        <taxon>Bacteria</taxon>
        <taxon>Bacillati</taxon>
        <taxon>Actinomycetota</taxon>
        <taxon>Actinomycetes</taxon>
        <taxon>Streptosporangiales</taxon>
        <taxon>Thermomonosporaceae</taxon>
        <taxon>Actinomadura</taxon>
    </lineage>
</organism>
<keyword evidence="3" id="KW-0274">FAD</keyword>
<name>A0A4R5BFI3_9ACTN</name>
<dbReference type="InterPro" id="IPR051209">
    <property type="entry name" value="FAD-bind_Monooxygenase_sf"/>
</dbReference>
<accession>A0A4R5BFI3</accession>
<dbReference type="GO" id="GO:0050661">
    <property type="term" value="F:NADP binding"/>
    <property type="evidence" value="ECO:0007669"/>
    <property type="project" value="InterPro"/>
</dbReference>
<protein>
    <submittedName>
        <fullName evidence="5">NAD(P)/FAD-dependent oxidoreductase</fullName>
    </submittedName>
</protein>
<evidence type="ECO:0000256" key="2">
    <source>
        <dbReference type="ARBA" id="ARBA00022630"/>
    </source>
</evidence>
<dbReference type="OrthoDB" id="5168853at2"/>
<comment type="similarity">
    <text evidence="1">Belongs to the FAD-binding monooxygenase family.</text>
</comment>
<evidence type="ECO:0000256" key="4">
    <source>
        <dbReference type="ARBA" id="ARBA00023002"/>
    </source>
</evidence>
<proteinExistence type="inferred from homology"/>
<dbReference type="PRINTS" id="PR00419">
    <property type="entry name" value="ADXRDTASE"/>
</dbReference>
<dbReference type="RefSeq" id="WP_131895633.1">
    <property type="nucleotide sequence ID" value="NZ_SMKU01000106.1"/>
</dbReference>
<dbReference type="PANTHER" id="PTHR42877">
    <property type="entry name" value="L-ORNITHINE N(5)-MONOOXYGENASE-RELATED"/>
    <property type="match status" value="1"/>
</dbReference>
<evidence type="ECO:0000256" key="3">
    <source>
        <dbReference type="ARBA" id="ARBA00022827"/>
    </source>
</evidence>
<dbReference type="Proteomes" id="UP000294513">
    <property type="component" value="Unassembled WGS sequence"/>
</dbReference>
<dbReference type="EMBL" id="SMKU01000106">
    <property type="protein sequence ID" value="TDD84033.1"/>
    <property type="molecule type" value="Genomic_DNA"/>
</dbReference>
<dbReference type="InterPro" id="IPR020946">
    <property type="entry name" value="Flavin_mOase-like"/>
</dbReference>
<dbReference type="Gene3D" id="3.50.50.60">
    <property type="entry name" value="FAD/NAD(P)-binding domain"/>
    <property type="match status" value="3"/>
</dbReference>
<evidence type="ECO:0000313" key="6">
    <source>
        <dbReference type="Proteomes" id="UP000294513"/>
    </source>
</evidence>
<gene>
    <name evidence="5" type="ORF">E1298_20545</name>
</gene>
<dbReference type="PANTHER" id="PTHR42877:SF4">
    <property type="entry name" value="FAD_NAD(P)-BINDING DOMAIN-CONTAINING PROTEIN-RELATED"/>
    <property type="match status" value="1"/>
</dbReference>
<keyword evidence="4" id="KW-0560">Oxidoreductase</keyword>
<dbReference type="Pfam" id="PF00743">
    <property type="entry name" value="FMO-like"/>
    <property type="match status" value="1"/>
</dbReference>